<dbReference type="EMBL" id="JBCDNA010000001">
    <property type="protein sequence ID" value="MEL4454828.1"/>
    <property type="molecule type" value="Genomic_DNA"/>
</dbReference>
<dbReference type="InterPro" id="IPR045749">
    <property type="entry name" value="DUF6090"/>
</dbReference>
<evidence type="ECO:0000256" key="1">
    <source>
        <dbReference type="SAM" id="Phobius"/>
    </source>
</evidence>
<reference evidence="2 3" key="1">
    <citation type="submission" date="2024-04" db="EMBL/GenBank/DDBJ databases">
        <title>whole genome sequencing of Lutimonas vermicola strain IMCC1616.</title>
        <authorList>
            <person name="Bae S.S."/>
        </authorList>
    </citation>
    <scope>NUCLEOTIDE SEQUENCE [LARGE SCALE GENOMIC DNA]</scope>
    <source>
        <strain evidence="2 3">IMCC1616</strain>
    </source>
</reference>
<keyword evidence="3" id="KW-1185">Reference proteome</keyword>
<feature type="transmembrane region" description="Helical" evidence="1">
    <location>
        <begin position="12"/>
        <end position="32"/>
    </location>
</feature>
<comment type="caution">
    <text evidence="2">The sequence shown here is derived from an EMBL/GenBank/DDBJ whole genome shotgun (WGS) entry which is preliminary data.</text>
</comment>
<proteinExistence type="predicted"/>
<dbReference type="RefSeq" id="WP_342158476.1">
    <property type="nucleotide sequence ID" value="NZ_JBCDNA010000001.1"/>
</dbReference>
<keyword evidence="1" id="KW-0472">Membrane</keyword>
<gene>
    <name evidence="2" type="ORF">AABB81_02905</name>
</gene>
<evidence type="ECO:0000313" key="2">
    <source>
        <dbReference type="EMBL" id="MEL4454828.1"/>
    </source>
</evidence>
<protein>
    <submittedName>
        <fullName evidence="2">DUF6090 family protein</fullName>
    </submittedName>
</protein>
<sequence length="246" mass="27896">MADDNKPLKYARYAIGEIVLVVIGILIALQINTWNNDRIEKRQEQSVLKGLHKTFSNNLENLNFVMATSQVAFDSSKKLLSLIGPNASGYTNAELDSLIGNMINYSTYDPSTGTLDEIINSGKLDIIQNQELKANISDWSGMLNDAKKDIKIANDHSFNVLVIYLNDKINLKNVPVPKRISEKTRLNITETSLFPTNYEVFMRSKEFENLVDFHALNIIYLMSEYINIKEYLELNLLLLEGEIQGS</sequence>
<dbReference type="Pfam" id="PF19578">
    <property type="entry name" value="DUF6090"/>
    <property type="match status" value="1"/>
</dbReference>
<keyword evidence="1" id="KW-1133">Transmembrane helix</keyword>
<accession>A0ABU9KYB7</accession>
<keyword evidence="1" id="KW-0812">Transmembrane</keyword>
<dbReference type="Proteomes" id="UP001474120">
    <property type="component" value="Unassembled WGS sequence"/>
</dbReference>
<evidence type="ECO:0000313" key="3">
    <source>
        <dbReference type="Proteomes" id="UP001474120"/>
    </source>
</evidence>
<name>A0ABU9KYB7_9FLAO</name>
<organism evidence="2 3">
    <name type="scientific">Lutimonas vermicola</name>
    <dbReference type="NCBI Taxonomy" id="414288"/>
    <lineage>
        <taxon>Bacteria</taxon>
        <taxon>Pseudomonadati</taxon>
        <taxon>Bacteroidota</taxon>
        <taxon>Flavobacteriia</taxon>
        <taxon>Flavobacteriales</taxon>
        <taxon>Flavobacteriaceae</taxon>
        <taxon>Lutimonas</taxon>
    </lineage>
</organism>